<comment type="caution">
    <text evidence="3">The sequence shown here is derived from an EMBL/GenBank/DDBJ whole genome shotgun (WGS) entry which is preliminary data.</text>
</comment>
<evidence type="ECO:0000313" key="4">
    <source>
        <dbReference type="Proteomes" id="UP001500784"/>
    </source>
</evidence>
<evidence type="ECO:0000256" key="2">
    <source>
        <dbReference type="SAM" id="SignalP"/>
    </source>
</evidence>
<dbReference type="Gene3D" id="3.40.190.10">
    <property type="entry name" value="Periplasmic binding protein-like II"/>
    <property type="match status" value="2"/>
</dbReference>
<accession>A0ABP5ACM8</accession>
<organism evidence="3 4">
    <name type="scientific">Arthrobacter gandavensis</name>
    <dbReference type="NCBI Taxonomy" id="169960"/>
    <lineage>
        <taxon>Bacteria</taxon>
        <taxon>Bacillati</taxon>
        <taxon>Actinomycetota</taxon>
        <taxon>Actinomycetes</taxon>
        <taxon>Micrococcales</taxon>
        <taxon>Micrococcaceae</taxon>
        <taxon>Arthrobacter</taxon>
    </lineage>
</organism>
<feature type="chain" id="PRO_5045787633" evidence="2">
    <location>
        <begin position="31"/>
        <end position="344"/>
    </location>
</feature>
<proteinExistence type="predicted"/>
<dbReference type="Pfam" id="PF01547">
    <property type="entry name" value="SBP_bac_1"/>
    <property type="match status" value="1"/>
</dbReference>
<feature type="signal peptide" evidence="2">
    <location>
        <begin position="1"/>
        <end position="30"/>
    </location>
</feature>
<dbReference type="EMBL" id="BAAALV010000002">
    <property type="protein sequence ID" value="GAA1908020.1"/>
    <property type="molecule type" value="Genomic_DNA"/>
</dbReference>
<sequence length="344" mass="36162">MNSAFSTILPRVACLALAAGALTACGGQSAASELGTDFTDVEQRAAAEGELVVYSAATEDVNAALVEAFNQEYPDISVTMTRLSTGDLRSRFASETSIGAQSADAVIVTDPLMFNQDPDWFLGLNEDVVPNLADVREGFAHDAHVGLVTSPWVLTYNTNKISSAPQSWKELENPEFLKDATLTDPQVASDSVLSFYQLLLDEYGAGYLKNLGDGNDDWFDSSVSAIQKVAAGQVALSAPGAKGHSQTLVNSGAPLGVVIPEPVFAFTNQLGVAADATHPNAALVFTNFMLSAAGQSAFCGDGLYLSLVVGDVEGCSPTPDDARIADPLRAVNERDTILSAFELD</sequence>
<keyword evidence="4" id="KW-1185">Reference proteome</keyword>
<gene>
    <name evidence="3" type="ORF">GCM10009688_10080</name>
</gene>
<evidence type="ECO:0000256" key="1">
    <source>
        <dbReference type="ARBA" id="ARBA00022729"/>
    </source>
</evidence>
<dbReference type="PANTHER" id="PTHR30006">
    <property type="entry name" value="THIAMINE-BINDING PERIPLASMIC PROTEIN-RELATED"/>
    <property type="match status" value="1"/>
</dbReference>
<dbReference type="Proteomes" id="UP001500784">
    <property type="component" value="Unassembled WGS sequence"/>
</dbReference>
<dbReference type="InterPro" id="IPR006059">
    <property type="entry name" value="SBP"/>
</dbReference>
<protein>
    <submittedName>
        <fullName evidence="3">Extracellular solute-binding protein</fullName>
    </submittedName>
</protein>
<dbReference type="SUPFAM" id="SSF53850">
    <property type="entry name" value="Periplasmic binding protein-like II"/>
    <property type="match status" value="1"/>
</dbReference>
<evidence type="ECO:0000313" key="3">
    <source>
        <dbReference type="EMBL" id="GAA1908020.1"/>
    </source>
</evidence>
<reference evidence="4" key="1">
    <citation type="journal article" date="2019" name="Int. J. Syst. Evol. Microbiol.">
        <title>The Global Catalogue of Microorganisms (GCM) 10K type strain sequencing project: providing services to taxonomists for standard genome sequencing and annotation.</title>
        <authorList>
            <consortium name="The Broad Institute Genomics Platform"/>
            <consortium name="The Broad Institute Genome Sequencing Center for Infectious Disease"/>
            <person name="Wu L."/>
            <person name="Ma J."/>
        </authorList>
    </citation>
    <scope>NUCLEOTIDE SEQUENCE [LARGE SCALE GENOMIC DNA]</scope>
    <source>
        <strain evidence="4">JCM 13316</strain>
    </source>
</reference>
<name>A0ABP5ACM8_9MICC</name>
<dbReference type="RefSeq" id="WP_152225420.1">
    <property type="nucleotide sequence ID" value="NZ_BAAALV010000002.1"/>
</dbReference>
<keyword evidence="1 2" id="KW-0732">Signal</keyword>